<evidence type="ECO:0000313" key="7">
    <source>
        <dbReference type="Proteomes" id="UP000283087"/>
    </source>
</evidence>
<dbReference type="NCBIfam" id="NF006534">
    <property type="entry name" value="PRK09014.1"/>
    <property type="match status" value="1"/>
</dbReference>
<keyword evidence="7" id="KW-1185">Reference proteome</keyword>
<dbReference type="CDD" id="cd09892">
    <property type="entry name" value="NGN_SP_RfaH"/>
    <property type="match status" value="1"/>
</dbReference>
<name>A0A430KP20_9GAMM</name>
<dbReference type="InterPro" id="IPR036735">
    <property type="entry name" value="NGN_dom_sf"/>
</dbReference>
<keyword evidence="4" id="KW-0238">DNA-binding</keyword>
<dbReference type="GO" id="GO:0006354">
    <property type="term" value="P:DNA-templated transcription elongation"/>
    <property type="evidence" value="ECO:0007669"/>
    <property type="project" value="InterPro"/>
</dbReference>
<keyword evidence="3 4" id="KW-0804">Transcription</keyword>
<dbReference type="SMART" id="SM00738">
    <property type="entry name" value="NGN"/>
    <property type="match status" value="1"/>
</dbReference>
<evidence type="ECO:0000256" key="1">
    <source>
        <dbReference type="ARBA" id="ARBA00022814"/>
    </source>
</evidence>
<keyword evidence="1 4" id="KW-0889">Transcription antitermination</keyword>
<dbReference type="InterPro" id="IPR010215">
    <property type="entry name" value="Transcription_antiterm_RfaH"/>
</dbReference>
<evidence type="ECO:0000256" key="3">
    <source>
        <dbReference type="ARBA" id="ARBA00023163"/>
    </source>
</evidence>
<dbReference type="Pfam" id="PF02357">
    <property type="entry name" value="NusG"/>
    <property type="match status" value="1"/>
</dbReference>
<evidence type="ECO:0000256" key="2">
    <source>
        <dbReference type="ARBA" id="ARBA00023015"/>
    </source>
</evidence>
<comment type="function">
    <text evidence="4">Enhances distal genes transcription elongation in a specialized subset of operons that encode extracytoplasmic components.</text>
</comment>
<dbReference type="GO" id="GO:0003677">
    <property type="term" value="F:DNA binding"/>
    <property type="evidence" value="ECO:0007669"/>
    <property type="project" value="UniProtKB-UniRule"/>
</dbReference>
<comment type="similarity">
    <text evidence="4">Belongs to the RfaH family.</text>
</comment>
<gene>
    <name evidence="4 6" type="primary">rfaH</name>
    <name evidence="6" type="ORF">EH243_13420</name>
</gene>
<feature type="domain" description="NusG-like N-terminal" evidence="5">
    <location>
        <begin position="18"/>
        <end position="117"/>
    </location>
</feature>
<reference evidence="6 7" key="1">
    <citation type="submission" date="2018-11" db="EMBL/GenBank/DDBJ databases">
        <title>The draft genome sequence of Amphritea opalescens ANRC-JH13T.</title>
        <authorList>
            <person name="Fang Z."/>
            <person name="Zhang Y."/>
            <person name="Han X."/>
        </authorList>
    </citation>
    <scope>NUCLEOTIDE SEQUENCE [LARGE SCALE GENOMIC DNA]</scope>
    <source>
        <strain evidence="6 7">ANRC-JH13</strain>
    </source>
</reference>
<evidence type="ECO:0000256" key="4">
    <source>
        <dbReference type="HAMAP-Rule" id="MF_00951"/>
    </source>
</evidence>
<dbReference type="InterPro" id="IPR006645">
    <property type="entry name" value="NGN-like_dom"/>
</dbReference>
<dbReference type="HAMAP" id="MF_00951">
    <property type="entry name" value="RfaH"/>
    <property type="match status" value="1"/>
</dbReference>
<evidence type="ECO:0000259" key="5">
    <source>
        <dbReference type="SMART" id="SM00738"/>
    </source>
</evidence>
<dbReference type="InterPro" id="IPR043425">
    <property type="entry name" value="NusG-like"/>
</dbReference>
<organism evidence="6 7">
    <name type="scientific">Amphritea opalescens</name>
    <dbReference type="NCBI Taxonomy" id="2490544"/>
    <lineage>
        <taxon>Bacteria</taxon>
        <taxon>Pseudomonadati</taxon>
        <taxon>Pseudomonadota</taxon>
        <taxon>Gammaproteobacteria</taxon>
        <taxon>Oceanospirillales</taxon>
        <taxon>Oceanospirillaceae</taxon>
        <taxon>Amphritea</taxon>
    </lineage>
</organism>
<accession>A0A430KP20</accession>
<dbReference type="Gene3D" id="3.30.70.940">
    <property type="entry name" value="NusG, N-terminal domain"/>
    <property type="match status" value="1"/>
</dbReference>
<comment type="subunit">
    <text evidence="4">Interacts with both the nontemplate DNA and the RNA polymerase (RNAP).</text>
</comment>
<comment type="caution">
    <text evidence="6">The sequence shown here is derived from an EMBL/GenBank/DDBJ whole genome shotgun (WGS) entry which is preliminary data.</text>
</comment>
<keyword evidence="2 4" id="KW-0805">Transcription regulation</keyword>
<sequence>MCSNARLRAGFIVNSSENKQWYLIQCKVRHELRAQENLQRQGYHCFLPLYSIEKIRAGKRSDVIEPLFPGYLFIALNREGENWAPIRSTRGVLRLVTFAGIPAVVPFGVVEQLMAAKQDDDLAAPVLKPGDVLRITEGPFKELEAVFHSFNGEARAFVLLDIMQKQQKLSMQVKDLKAL</sequence>
<dbReference type="OrthoDB" id="9790639at2"/>
<dbReference type="Proteomes" id="UP000283087">
    <property type="component" value="Unassembled WGS sequence"/>
</dbReference>
<proteinExistence type="inferred from homology"/>
<dbReference type="PANTHER" id="PTHR30265:SF7">
    <property type="entry name" value="TRANSCRIPTION ANTITERMINATION PROTEIN RFAH"/>
    <property type="match status" value="1"/>
</dbReference>
<evidence type="ECO:0000313" key="6">
    <source>
        <dbReference type="EMBL" id="RTE65237.1"/>
    </source>
</evidence>
<dbReference type="SUPFAM" id="SSF82679">
    <property type="entry name" value="N-utilization substance G protein NusG, N-terminal domain"/>
    <property type="match status" value="1"/>
</dbReference>
<dbReference type="PANTHER" id="PTHR30265">
    <property type="entry name" value="RHO-INTERACTING TRANSCRIPTION TERMINATION FACTOR NUSG"/>
    <property type="match status" value="1"/>
</dbReference>
<dbReference type="EMBL" id="RQXW01000012">
    <property type="protein sequence ID" value="RTE65237.1"/>
    <property type="molecule type" value="Genomic_DNA"/>
</dbReference>
<dbReference type="SUPFAM" id="SSF50104">
    <property type="entry name" value="Translation proteins SH3-like domain"/>
    <property type="match status" value="1"/>
</dbReference>
<protein>
    <recommendedName>
        <fullName evidence="4">Transcription antitermination protein RfaH</fullName>
    </recommendedName>
</protein>
<dbReference type="GO" id="GO:0001073">
    <property type="term" value="F:transcription antitermination factor activity, DNA binding"/>
    <property type="evidence" value="ECO:0007669"/>
    <property type="project" value="UniProtKB-UniRule"/>
</dbReference>
<dbReference type="InterPro" id="IPR008991">
    <property type="entry name" value="Translation_prot_SH3-like_sf"/>
</dbReference>
<dbReference type="GO" id="GO:0005829">
    <property type="term" value="C:cytosol"/>
    <property type="evidence" value="ECO:0007669"/>
    <property type="project" value="TreeGrafter"/>
</dbReference>
<dbReference type="NCBIfam" id="TIGR01955">
    <property type="entry name" value="RfaH"/>
    <property type="match status" value="1"/>
</dbReference>
<dbReference type="AlphaFoldDB" id="A0A430KP20"/>